<dbReference type="EMBL" id="BK032687">
    <property type="protein sequence ID" value="DAF55283.1"/>
    <property type="molecule type" value="Genomic_DNA"/>
</dbReference>
<organism evidence="1">
    <name type="scientific">Siphoviridae sp. ctZHD14</name>
    <dbReference type="NCBI Taxonomy" id="2827891"/>
    <lineage>
        <taxon>Viruses</taxon>
        <taxon>Duplodnaviria</taxon>
        <taxon>Heunggongvirae</taxon>
        <taxon>Uroviricota</taxon>
        <taxon>Caudoviricetes</taxon>
    </lineage>
</organism>
<accession>A0A8S5SWX6</accession>
<evidence type="ECO:0000313" key="1">
    <source>
        <dbReference type="EMBL" id="DAF55283.1"/>
    </source>
</evidence>
<protein>
    <submittedName>
        <fullName evidence="1">Uncharacterized protein</fullName>
    </submittedName>
</protein>
<proteinExistence type="predicted"/>
<name>A0A8S5SWX6_9CAUD</name>
<sequence length="35" mass="4119">MKKDLKIRAFTTRLINISTSGVNKARKIERKMEKI</sequence>
<reference evidence="1" key="1">
    <citation type="journal article" date="2021" name="Proc. Natl. Acad. Sci. U.S.A.">
        <title>A Catalog of Tens of Thousands of Viruses from Human Metagenomes Reveals Hidden Associations with Chronic Diseases.</title>
        <authorList>
            <person name="Tisza M.J."/>
            <person name="Buck C.B."/>
        </authorList>
    </citation>
    <scope>NUCLEOTIDE SEQUENCE</scope>
    <source>
        <strain evidence="1">CtZHD14</strain>
    </source>
</reference>